<dbReference type="Proteomes" id="UP000789375">
    <property type="component" value="Unassembled WGS sequence"/>
</dbReference>
<name>A0A9N9GBJ0_FUNMO</name>
<comment type="caution">
    <text evidence="3">The sequence shown here is derived from an EMBL/GenBank/DDBJ whole genome shotgun (WGS) entry which is preliminary data.</text>
</comment>
<protein>
    <submittedName>
        <fullName evidence="3">2611_t:CDS:1</fullName>
    </submittedName>
</protein>
<feature type="region of interest" description="Disordered" evidence="1">
    <location>
        <begin position="452"/>
        <end position="481"/>
    </location>
</feature>
<evidence type="ECO:0000313" key="3">
    <source>
        <dbReference type="EMBL" id="CAG8594821.1"/>
    </source>
</evidence>
<dbReference type="InterPro" id="IPR018289">
    <property type="entry name" value="MULE_transposase_dom"/>
</dbReference>
<dbReference type="Pfam" id="PF10551">
    <property type="entry name" value="MULE"/>
    <property type="match status" value="1"/>
</dbReference>
<dbReference type="GO" id="GO:0006355">
    <property type="term" value="P:regulation of DNA-templated transcription"/>
    <property type="evidence" value="ECO:0007669"/>
    <property type="project" value="InterPro"/>
</dbReference>
<sequence>MKEELNIQDKDSEVLLNIQDKEFEELLTYDNAEDFSNANSTSDKVANTEADTEEDAKLFLDPVTSSLTHLFWMSPEQHILWLCYHDVIMHNNTCKTNHYNHLLSLFITPNNNLKTRIVTQAIVDDKSQLSYEWVFRCVKDATSISLKVFIMDGDLTIEGMVLTEFSSTYHIYYIWHISQNLPKRLKGELDSSFSNFMKDFFKSKNSLTKTQFNERWEMLLQNYSKAKDYLMRSLGNNPQSWAYAFTNQHFTARVQSTSHNEDKNSTLKWLFRSANLSLCELFDVMEKRYQEESDYCEPVVLQLKEFVMPNIMKNQEEQMNLSLYYHAMEVEPEVVFSKEKYKDTLQEFDISNNAFVSVSPFNVLILKISKTISKKRKFGELWGLRKKVMVDVIEDNNEDNYHEFLEVFLSLQKKITTKNYWPKGCPKSKRVKSSLKQPSVKTQYKCKLYKQRRHNSKTCKEQEQLNTNVNKENIDDESQEE</sequence>
<evidence type="ECO:0000256" key="1">
    <source>
        <dbReference type="SAM" id="MobiDB-lite"/>
    </source>
</evidence>
<keyword evidence="4" id="KW-1185">Reference proteome</keyword>
<dbReference type="AlphaFoldDB" id="A0A9N9GBJ0"/>
<proteinExistence type="predicted"/>
<dbReference type="InterPro" id="IPR031052">
    <property type="entry name" value="FHY3/FAR1"/>
</dbReference>
<accession>A0A9N9GBJ0</accession>
<dbReference type="PANTHER" id="PTHR31669:SF251">
    <property type="entry name" value="PROTEIN FAR1-RELATED SEQUENCE"/>
    <property type="match status" value="1"/>
</dbReference>
<evidence type="ECO:0000313" key="4">
    <source>
        <dbReference type="Proteomes" id="UP000789375"/>
    </source>
</evidence>
<organism evidence="3 4">
    <name type="scientific">Funneliformis mosseae</name>
    <name type="common">Endomycorrhizal fungus</name>
    <name type="synonym">Glomus mosseae</name>
    <dbReference type="NCBI Taxonomy" id="27381"/>
    <lineage>
        <taxon>Eukaryota</taxon>
        <taxon>Fungi</taxon>
        <taxon>Fungi incertae sedis</taxon>
        <taxon>Mucoromycota</taxon>
        <taxon>Glomeromycotina</taxon>
        <taxon>Glomeromycetes</taxon>
        <taxon>Glomerales</taxon>
        <taxon>Glomeraceae</taxon>
        <taxon>Funneliformis</taxon>
    </lineage>
</organism>
<feature type="domain" description="MULE transposase" evidence="2">
    <location>
        <begin position="89"/>
        <end position="180"/>
    </location>
</feature>
<evidence type="ECO:0000259" key="2">
    <source>
        <dbReference type="Pfam" id="PF10551"/>
    </source>
</evidence>
<dbReference type="EMBL" id="CAJVPP010002283">
    <property type="protein sequence ID" value="CAG8594821.1"/>
    <property type="molecule type" value="Genomic_DNA"/>
</dbReference>
<reference evidence="3" key="1">
    <citation type="submission" date="2021-06" db="EMBL/GenBank/DDBJ databases">
        <authorList>
            <person name="Kallberg Y."/>
            <person name="Tangrot J."/>
            <person name="Rosling A."/>
        </authorList>
    </citation>
    <scope>NUCLEOTIDE SEQUENCE</scope>
    <source>
        <strain evidence="3">87-6 pot B 2015</strain>
    </source>
</reference>
<dbReference type="PANTHER" id="PTHR31669">
    <property type="entry name" value="PROTEIN FAR1-RELATED SEQUENCE 10-RELATED"/>
    <property type="match status" value="1"/>
</dbReference>
<gene>
    <name evidence="3" type="ORF">FMOSSE_LOCUS8633</name>
</gene>